<keyword evidence="6" id="KW-1185">Reference proteome</keyword>
<keyword evidence="3" id="KW-0804">Transcription</keyword>
<dbReference type="GO" id="GO:0003700">
    <property type="term" value="F:DNA-binding transcription factor activity"/>
    <property type="evidence" value="ECO:0007669"/>
    <property type="project" value="InterPro"/>
</dbReference>
<dbReference type="InterPro" id="IPR000524">
    <property type="entry name" value="Tscrpt_reg_HTH_GntR"/>
</dbReference>
<evidence type="ECO:0000256" key="3">
    <source>
        <dbReference type="ARBA" id="ARBA00023163"/>
    </source>
</evidence>
<dbReference type="SUPFAM" id="SSF48008">
    <property type="entry name" value="GntR ligand-binding domain-like"/>
    <property type="match status" value="1"/>
</dbReference>
<keyword evidence="1" id="KW-0805">Transcription regulation</keyword>
<dbReference type="AlphaFoldDB" id="A0A437S7Z9"/>
<dbReference type="CDD" id="cd07377">
    <property type="entry name" value="WHTH_GntR"/>
    <property type="match status" value="1"/>
</dbReference>
<dbReference type="InterPro" id="IPR011711">
    <property type="entry name" value="GntR_C"/>
</dbReference>
<evidence type="ECO:0000313" key="5">
    <source>
        <dbReference type="EMBL" id="RVU55038.1"/>
    </source>
</evidence>
<name>A0A437S7Z9_9FIRM</name>
<proteinExistence type="predicted"/>
<dbReference type="Pfam" id="PF00392">
    <property type="entry name" value="GntR"/>
    <property type="match status" value="1"/>
</dbReference>
<dbReference type="Gene3D" id="1.20.120.530">
    <property type="entry name" value="GntR ligand-binding domain-like"/>
    <property type="match status" value="1"/>
</dbReference>
<dbReference type="PANTHER" id="PTHR43537">
    <property type="entry name" value="TRANSCRIPTIONAL REGULATOR, GNTR FAMILY"/>
    <property type="match status" value="1"/>
</dbReference>
<gene>
    <name evidence="5" type="ORF">EF514_03880</name>
</gene>
<dbReference type="GO" id="GO:0003677">
    <property type="term" value="F:DNA binding"/>
    <property type="evidence" value="ECO:0007669"/>
    <property type="project" value="UniProtKB-KW"/>
</dbReference>
<sequence length="224" mass="26533">MTSSSSKIPLSEIVYEDLKYKILNNHLIPGDKLIELEIAKELNVSRTPVREALLKLSEENLVETNPRKSYTVSKFSMRDAKELYTVRSALEPLAVKLLCEEGITERTKDLEFIIEQIKEDYDNKNFESFKKNIIKWNLKLIELTKNRVLKEMLGTINSRLYRYANYIINGDNDVIKDSYLTLTEIFECIKDRDSERGCRASYYYVYKTYINLEKRSNYTFFKYY</sequence>
<dbReference type="InterPro" id="IPR036390">
    <property type="entry name" value="WH_DNA-bd_sf"/>
</dbReference>
<dbReference type="Gene3D" id="1.10.10.10">
    <property type="entry name" value="Winged helix-like DNA-binding domain superfamily/Winged helix DNA-binding domain"/>
    <property type="match status" value="1"/>
</dbReference>
<dbReference type="Proteomes" id="UP000288812">
    <property type="component" value="Unassembled WGS sequence"/>
</dbReference>
<dbReference type="EMBL" id="RLIH01000004">
    <property type="protein sequence ID" value="RVU55038.1"/>
    <property type="molecule type" value="Genomic_DNA"/>
</dbReference>
<dbReference type="OrthoDB" id="9781630at2"/>
<dbReference type="PANTHER" id="PTHR43537:SF5">
    <property type="entry name" value="UXU OPERON TRANSCRIPTIONAL REGULATOR"/>
    <property type="match status" value="1"/>
</dbReference>
<dbReference type="SUPFAM" id="SSF46785">
    <property type="entry name" value="Winged helix' DNA-binding domain"/>
    <property type="match status" value="1"/>
</dbReference>
<feature type="domain" description="HTH gntR-type" evidence="4">
    <location>
        <begin position="8"/>
        <end position="75"/>
    </location>
</feature>
<dbReference type="RefSeq" id="WP_127724026.1">
    <property type="nucleotide sequence ID" value="NZ_RLIH01000004.1"/>
</dbReference>
<dbReference type="InterPro" id="IPR036388">
    <property type="entry name" value="WH-like_DNA-bd_sf"/>
</dbReference>
<evidence type="ECO:0000256" key="1">
    <source>
        <dbReference type="ARBA" id="ARBA00023015"/>
    </source>
</evidence>
<evidence type="ECO:0000256" key="2">
    <source>
        <dbReference type="ARBA" id="ARBA00023125"/>
    </source>
</evidence>
<dbReference type="SMART" id="SM00895">
    <property type="entry name" value="FCD"/>
    <property type="match status" value="1"/>
</dbReference>
<accession>A0A437S7Z9</accession>
<organism evidence="5 6">
    <name type="scientific">Anaerosphaera multitolerans</name>
    <dbReference type="NCBI Taxonomy" id="2487351"/>
    <lineage>
        <taxon>Bacteria</taxon>
        <taxon>Bacillati</taxon>
        <taxon>Bacillota</taxon>
        <taxon>Tissierellia</taxon>
        <taxon>Tissierellales</taxon>
        <taxon>Peptoniphilaceae</taxon>
        <taxon>Anaerosphaera</taxon>
    </lineage>
</organism>
<comment type="caution">
    <text evidence="5">The sequence shown here is derived from an EMBL/GenBank/DDBJ whole genome shotgun (WGS) entry which is preliminary data.</text>
</comment>
<dbReference type="Pfam" id="PF07729">
    <property type="entry name" value="FCD"/>
    <property type="match status" value="1"/>
</dbReference>
<dbReference type="SMART" id="SM00345">
    <property type="entry name" value="HTH_GNTR"/>
    <property type="match status" value="1"/>
</dbReference>
<dbReference type="PROSITE" id="PS50949">
    <property type="entry name" value="HTH_GNTR"/>
    <property type="match status" value="1"/>
</dbReference>
<evidence type="ECO:0000313" key="6">
    <source>
        <dbReference type="Proteomes" id="UP000288812"/>
    </source>
</evidence>
<protein>
    <submittedName>
        <fullName evidence="5">GntR family transcriptional regulator</fullName>
    </submittedName>
</protein>
<dbReference type="InterPro" id="IPR008920">
    <property type="entry name" value="TF_FadR/GntR_C"/>
</dbReference>
<reference evidence="5 6" key="1">
    <citation type="submission" date="2018-11" db="EMBL/GenBank/DDBJ databases">
        <title>Genome sequencing and assembly of Anaerosphaera sp. nov., GS7-6-2.</title>
        <authorList>
            <person name="Rettenmaier R."/>
            <person name="Liebl W."/>
            <person name="Zverlov V."/>
        </authorList>
    </citation>
    <scope>NUCLEOTIDE SEQUENCE [LARGE SCALE GENOMIC DNA]</scope>
    <source>
        <strain evidence="5 6">GS7-6-2</strain>
    </source>
</reference>
<keyword evidence="2" id="KW-0238">DNA-binding</keyword>
<evidence type="ECO:0000259" key="4">
    <source>
        <dbReference type="PROSITE" id="PS50949"/>
    </source>
</evidence>